<protein>
    <submittedName>
        <fullName evidence="2">Unannotated protein</fullName>
    </submittedName>
</protein>
<dbReference type="PANTHER" id="PTHR46825">
    <property type="entry name" value="D-ALANYL-D-ALANINE-CARBOXYPEPTIDASE/ENDOPEPTIDASE AMPH"/>
    <property type="match status" value="1"/>
</dbReference>
<feature type="domain" description="Beta-lactamase-related" evidence="1">
    <location>
        <begin position="81"/>
        <end position="349"/>
    </location>
</feature>
<dbReference type="PANTHER" id="PTHR46825:SF9">
    <property type="entry name" value="BETA-LACTAMASE-RELATED DOMAIN-CONTAINING PROTEIN"/>
    <property type="match status" value="1"/>
</dbReference>
<dbReference type="AlphaFoldDB" id="A0A6J6E9Z0"/>
<accession>A0A6J6E9Z0</accession>
<dbReference type="Pfam" id="PF00144">
    <property type="entry name" value="Beta-lactamase"/>
    <property type="match status" value="1"/>
</dbReference>
<evidence type="ECO:0000259" key="1">
    <source>
        <dbReference type="Pfam" id="PF00144"/>
    </source>
</evidence>
<gene>
    <name evidence="2" type="ORF">UFOPK1722_00324</name>
</gene>
<evidence type="ECO:0000313" key="2">
    <source>
        <dbReference type="EMBL" id="CAB4570188.1"/>
    </source>
</evidence>
<dbReference type="InterPro" id="IPR050491">
    <property type="entry name" value="AmpC-like"/>
</dbReference>
<reference evidence="2" key="1">
    <citation type="submission" date="2020-05" db="EMBL/GenBank/DDBJ databases">
        <authorList>
            <person name="Chiriac C."/>
            <person name="Salcher M."/>
            <person name="Ghai R."/>
            <person name="Kavagutti S V."/>
        </authorList>
    </citation>
    <scope>NUCLEOTIDE SEQUENCE</scope>
</reference>
<proteinExistence type="predicted"/>
<organism evidence="2">
    <name type="scientific">freshwater metagenome</name>
    <dbReference type="NCBI Taxonomy" id="449393"/>
    <lineage>
        <taxon>unclassified sequences</taxon>
        <taxon>metagenomes</taxon>
        <taxon>ecological metagenomes</taxon>
    </lineage>
</organism>
<dbReference type="Gene3D" id="3.40.710.10">
    <property type="entry name" value="DD-peptidase/beta-lactamase superfamily"/>
    <property type="match status" value="1"/>
</dbReference>
<name>A0A6J6E9Z0_9ZZZZ</name>
<dbReference type="SUPFAM" id="SSF56601">
    <property type="entry name" value="beta-lactamase/transpeptidase-like"/>
    <property type="match status" value="1"/>
</dbReference>
<sequence>MNPGRPSHVRWLVVGVVLSSLLLPSFGGATSVGAAEDRGTGSRLFAANLFVRMIASQVLAVDGDAVSVGVVDVGGTPFGAVRQRGATEPALSTDTPFRIASVSKTVTATAVLSLVDDGSIALDDRPLVALLERRGIPCSSNGISEIRVRDLLAHTSGFDSGREWFFDEVVVDTRELLGRFCASGLRTAPGTSYRYGNVNYLLLGWLIEDVTGQSYARAVESLLLEANDLDSFTFRTASSREPGEPSYYVNPGSNYMELLGAAGAWSASATDLARFADVLASSANGRGHLSPRMWAAMRQPARSSSGGSSWGYGLGVRLFSAGGWGHTGSIESIKALLIGFPDGGSVAVLIDGERPERTDDLVDIVSEAWWMTHHVGYVIAIPPT</sequence>
<dbReference type="InterPro" id="IPR012338">
    <property type="entry name" value="Beta-lactam/transpept-like"/>
</dbReference>
<dbReference type="EMBL" id="CAEZTS010000017">
    <property type="protein sequence ID" value="CAB4570188.1"/>
    <property type="molecule type" value="Genomic_DNA"/>
</dbReference>
<dbReference type="InterPro" id="IPR001466">
    <property type="entry name" value="Beta-lactam-related"/>
</dbReference>